<dbReference type="Gene3D" id="3.40.50.10310">
    <property type="entry name" value="Creatininase"/>
    <property type="match status" value="1"/>
</dbReference>
<dbReference type="EMBL" id="CP033433">
    <property type="protein sequence ID" value="AYQ75771.1"/>
    <property type="molecule type" value="Genomic_DNA"/>
</dbReference>
<comment type="cofactor">
    <cofactor evidence="1">
        <name>Zn(2+)</name>
        <dbReference type="ChEBI" id="CHEBI:29105"/>
    </cofactor>
</comment>
<dbReference type="KEGG" id="coh:EAV92_21600"/>
<evidence type="ECO:0000256" key="5">
    <source>
        <dbReference type="ARBA" id="ARBA00024029"/>
    </source>
</evidence>
<keyword evidence="3" id="KW-0378">Hydrolase</keyword>
<dbReference type="PANTHER" id="PTHR35005">
    <property type="entry name" value="3-DEHYDRO-SCYLLO-INOSOSE HYDROLASE"/>
    <property type="match status" value="1"/>
</dbReference>
<dbReference type="GO" id="GO:0046872">
    <property type="term" value="F:metal ion binding"/>
    <property type="evidence" value="ECO:0007669"/>
    <property type="project" value="UniProtKB-KW"/>
</dbReference>
<dbReference type="AlphaFoldDB" id="A0A3G3K6H5"/>
<dbReference type="Pfam" id="PF02633">
    <property type="entry name" value="Creatininase"/>
    <property type="match status" value="1"/>
</dbReference>
<evidence type="ECO:0000256" key="4">
    <source>
        <dbReference type="ARBA" id="ARBA00022833"/>
    </source>
</evidence>
<accession>A0A3G3K6H5</accession>
<name>A0A3G3K6H5_9BACL</name>
<dbReference type="GO" id="GO:0016811">
    <property type="term" value="F:hydrolase activity, acting on carbon-nitrogen (but not peptide) bonds, in linear amides"/>
    <property type="evidence" value="ECO:0007669"/>
    <property type="project" value="TreeGrafter"/>
</dbReference>
<dbReference type="PANTHER" id="PTHR35005:SF1">
    <property type="entry name" value="2-AMINO-5-FORMYLAMINO-6-RIBOSYLAMINOPYRIMIDIN-4(3H)-ONE 5'-MONOPHOSPHATE DEFORMYLASE"/>
    <property type="match status" value="1"/>
</dbReference>
<reference evidence="6 7" key="1">
    <citation type="submission" date="2018-10" db="EMBL/GenBank/DDBJ databases">
        <title>Genome Sequence of Cohnella sp.</title>
        <authorList>
            <person name="Srinivasan S."/>
            <person name="Kim M.K."/>
        </authorList>
    </citation>
    <scope>NUCLEOTIDE SEQUENCE [LARGE SCALE GENOMIC DNA]</scope>
    <source>
        <strain evidence="6 7">18JY8-7</strain>
    </source>
</reference>
<dbReference type="Proteomes" id="UP000269097">
    <property type="component" value="Chromosome"/>
</dbReference>
<dbReference type="SUPFAM" id="SSF102215">
    <property type="entry name" value="Creatininase"/>
    <property type="match status" value="1"/>
</dbReference>
<protein>
    <submittedName>
        <fullName evidence="6">Creatininase family protein</fullName>
    </submittedName>
</protein>
<dbReference type="InterPro" id="IPR024087">
    <property type="entry name" value="Creatininase-like_sf"/>
</dbReference>
<dbReference type="GO" id="GO:0009231">
    <property type="term" value="P:riboflavin biosynthetic process"/>
    <property type="evidence" value="ECO:0007669"/>
    <property type="project" value="TreeGrafter"/>
</dbReference>
<keyword evidence="7" id="KW-1185">Reference proteome</keyword>
<dbReference type="InterPro" id="IPR003785">
    <property type="entry name" value="Creatininase/forma_Hydrolase"/>
</dbReference>
<keyword evidence="2" id="KW-0479">Metal-binding</keyword>
<sequence>MPVSRRRHGSLKEDIRKERVRTLSNVLWSSHTTYELKRIIEEENPIVIVTVGATEQHGTHLAINTDTDLGFSLAQRVAQASPIRTLVLPPVWSGFSPHHMDFTGTITLRQSTLFAMVNDIIECLIRHGVERVLLLNSHGGNISLLKTVVDEIGVQHGISPVYVTYWNLISDVIGDIRESEMGGISHACELETSLKMLFSPEDVRQEEIRDVMLDSTPYFGNDMFAPNKYGVYKPFKAWTELGQIGAPSLASKEKGERIADAIIAKFADLIQVVWGGEEAK</sequence>
<evidence type="ECO:0000256" key="1">
    <source>
        <dbReference type="ARBA" id="ARBA00001947"/>
    </source>
</evidence>
<comment type="similarity">
    <text evidence="5">Belongs to the creatininase superfamily.</text>
</comment>
<keyword evidence="4" id="KW-0862">Zinc</keyword>
<proteinExistence type="inferred from homology"/>
<evidence type="ECO:0000313" key="7">
    <source>
        <dbReference type="Proteomes" id="UP000269097"/>
    </source>
</evidence>
<evidence type="ECO:0000256" key="3">
    <source>
        <dbReference type="ARBA" id="ARBA00022801"/>
    </source>
</evidence>
<evidence type="ECO:0000256" key="2">
    <source>
        <dbReference type="ARBA" id="ARBA00022723"/>
    </source>
</evidence>
<gene>
    <name evidence="6" type="ORF">EAV92_21600</name>
</gene>
<evidence type="ECO:0000313" key="6">
    <source>
        <dbReference type="EMBL" id="AYQ75771.1"/>
    </source>
</evidence>
<organism evidence="6 7">
    <name type="scientific">Cohnella candidum</name>
    <dbReference type="NCBI Taxonomy" id="2674991"/>
    <lineage>
        <taxon>Bacteria</taxon>
        <taxon>Bacillati</taxon>
        <taxon>Bacillota</taxon>
        <taxon>Bacilli</taxon>
        <taxon>Bacillales</taxon>
        <taxon>Paenibacillaceae</taxon>
        <taxon>Cohnella</taxon>
    </lineage>
</organism>